<sequence length="244" mass="26586">MPTKMAFTYQDGGRLQRWQSSKQLANEKSSIGGGRGWGVSHLLDAGPRWCSGYITHLSLNRTGLDSRRGCSWIFVGGNRAGRCRWLASLLGISRFPCPFIPALLHTHLNSLQSALKTAKFQTALQGTELVLGGWEEVGGGGGLEGDLTRQAGSQAVLHSTKTANKPCVVSSSPKQLTALPASSEPHKKYRGVAVWQTPPTRAVIAEISYEIANHRNPLHRPVNWDDAADIGQCLLSLCHWNEDH</sequence>
<proteinExistence type="predicted"/>
<comment type="caution">
    <text evidence="1">The sequence shown here is derived from an EMBL/GenBank/DDBJ whole genome shotgun (WGS) entry which is preliminary data.</text>
</comment>
<gene>
    <name evidence="1" type="ORF">PR048_025191</name>
</gene>
<protein>
    <submittedName>
        <fullName evidence="1">Uncharacterized protein</fullName>
    </submittedName>
</protein>
<dbReference type="EMBL" id="JARBHB010000010">
    <property type="protein sequence ID" value="KAJ8874345.1"/>
    <property type="molecule type" value="Genomic_DNA"/>
</dbReference>
<dbReference type="Proteomes" id="UP001159363">
    <property type="component" value="Chromosome 9"/>
</dbReference>
<evidence type="ECO:0000313" key="2">
    <source>
        <dbReference type="Proteomes" id="UP001159363"/>
    </source>
</evidence>
<evidence type="ECO:0000313" key="1">
    <source>
        <dbReference type="EMBL" id="KAJ8874345.1"/>
    </source>
</evidence>
<organism evidence="1 2">
    <name type="scientific">Dryococelus australis</name>
    <dbReference type="NCBI Taxonomy" id="614101"/>
    <lineage>
        <taxon>Eukaryota</taxon>
        <taxon>Metazoa</taxon>
        <taxon>Ecdysozoa</taxon>
        <taxon>Arthropoda</taxon>
        <taxon>Hexapoda</taxon>
        <taxon>Insecta</taxon>
        <taxon>Pterygota</taxon>
        <taxon>Neoptera</taxon>
        <taxon>Polyneoptera</taxon>
        <taxon>Phasmatodea</taxon>
        <taxon>Verophasmatodea</taxon>
        <taxon>Anareolatae</taxon>
        <taxon>Phasmatidae</taxon>
        <taxon>Eurycanthinae</taxon>
        <taxon>Dryococelus</taxon>
    </lineage>
</organism>
<reference evidence="1 2" key="1">
    <citation type="submission" date="2023-02" db="EMBL/GenBank/DDBJ databases">
        <title>LHISI_Scaffold_Assembly.</title>
        <authorList>
            <person name="Stuart O.P."/>
            <person name="Cleave R."/>
            <person name="Magrath M.J.L."/>
            <person name="Mikheyev A.S."/>
        </authorList>
    </citation>
    <scope>NUCLEOTIDE SEQUENCE [LARGE SCALE GENOMIC DNA]</scope>
    <source>
        <strain evidence="1">Daus_M_001</strain>
        <tissue evidence="1">Leg muscle</tissue>
    </source>
</reference>
<name>A0ABQ9GQL4_9NEOP</name>
<accession>A0ABQ9GQL4</accession>
<keyword evidence="2" id="KW-1185">Reference proteome</keyword>